<evidence type="ECO:0000256" key="1">
    <source>
        <dbReference type="SAM" id="Phobius"/>
    </source>
</evidence>
<sequence>MHLPPAGIVQLKPNRGRRIMILGLTIPQFTTLHVALSLIGIVTGLIALPAYAAGRWMPRMMALFLVTTLATTLTGFLFPIGNFTPALGVGIISTLVLAIALVALYGYGLNGRARIIYTITATISLYLNMFVLIVQAFLKVETLNNLAPNGNEPPFVVAQTVLLVAAICLGWKATRRRLAV</sequence>
<proteinExistence type="predicted"/>
<feature type="transmembrane region" description="Helical" evidence="1">
    <location>
        <begin position="20"/>
        <end position="48"/>
    </location>
</feature>
<feature type="transmembrane region" description="Helical" evidence="1">
    <location>
        <begin position="60"/>
        <end position="80"/>
    </location>
</feature>
<organism evidence="2 3">
    <name type="scientific">Agrobacterium tumefaciens str. B6</name>
    <dbReference type="NCBI Taxonomy" id="1183423"/>
    <lineage>
        <taxon>Bacteria</taxon>
        <taxon>Pseudomonadati</taxon>
        <taxon>Pseudomonadota</taxon>
        <taxon>Alphaproteobacteria</taxon>
        <taxon>Hyphomicrobiales</taxon>
        <taxon>Rhizobiaceae</taxon>
        <taxon>Rhizobium/Agrobacterium group</taxon>
        <taxon>Agrobacterium</taxon>
        <taxon>Agrobacterium tumefaciens complex</taxon>
    </lineage>
</organism>
<evidence type="ECO:0000313" key="3">
    <source>
        <dbReference type="Proteomes" id="UP000192074"/>
    </source>
</evidence>
<dbReference type="EMBL" id="FCNL01000034">
    <property type="protein sequence ID" value="CVI22072.1"/>
    <property type="molecule type" value="Genomic_DNA"/>
</dbReference>
<comment type="caution">
    <text evidence="2">The sequence shown here is derived from an EMBL/GenBank/DDBJ whole genome shotgun (WGS) entry which is preliminary data.</text>
</comment>
<accession>A0A822V8N1</accession>
<keyword evidence="1" id="KW-0812">Transmembrane</keyword>
<gene>
    <name evidence="2" type="ORF">AGR4A_Lc40242</name>
</gene>
<dbReference type="AlphaFoldDB" id="A0A822V8N1"/>
<evidence type="ECO:0008006" key="4">
    <source>
        <dbReference type="Google" id="ProtNLM"/>
    </source>
</evidence>
<reference evidence="2 3" key="1">
    <citation type="submission" date="2016-01" db="EMBL/GenBank/DDBJ databases">
        <authorList>
            <person name="Regsiter A."/>
            <person name="william w."/>
        </authorList>
    </citation>
    <scope>NUCLEOTIDE SEQUENCE [LARGE SCALE GENOMIC DNA]</scope>
    <source>
        <strain evidence="2 3">B6</strain>
    </source>
</reference>
<dbReference type="Proteomes" id="UP000192074">
    <property type="component" value="Unassembled WGS sequence"/>
</dbReference>
<evidence type="ECO:0000313" key="2">
    <source>
        <dbReference type="EMBL" id="CVI22072.1"/>
    </source>
</evidence>
<feature type="transmembrane region" description="Helical" evidence="1">
    <location>
        <begin position="115"/>
        <end position="138"/>
    </location>
</feature>
<keyword evidence="1" id="KW-0472">Membrane</keyword>
<protein>
    <recommendedName>
        <fullName evidence="4">Transmembrane protein</fullName>
    </recommendedName>
</protein>
<feature type="transmembrane region" description="Helical" evidence="1">
    <location>
        <begin position="153"/>
        <end position="171"/>
    </location>
</feature>
<keyword evidence="1" id="KW-1133">Transmembrane helix</keyword>
<feature type="transmembrane region" description="Helical" evidence="1">
    <location>
        <begin position="86"/>
        <end position="108"/>
    </location>
</feature>
<name>A0A822V8N1_AGRTU</name>